<comment type="caution">
    <text evidence="7">The sequence shown here is derived from an EMBL/GenBank/DDBJ whole genome shotgun (WGS) entry which is preliminary data.</text>
</comment>
<feature type="transmembrane region" description="Helical" evidence="6">
    <location>
        <begin position="403"/>
        <end position="431"/>
    </location>
</feature>
<feature type="transmembrane region" description="Helical" evidence="6">
    <location>
        <begin position="21"/>
        <end position="40"/>
    </location>
</feature>
<proteinExistence type="predicted"/>
<keyword evidence="2" id="KW-1003">Cell membrane</keyword>
<feature type="transmembrane region" description="Helical" evidence="6">
    <location>
        <begin position="89"/>
        <end position="110"/>
    </location>
</feature>
<evidence type="ECO:0008006" key="8">
    <source>
        <dbReference type="Google" id="ProtNLM"/>
    </source>
</evidence>
<feature type="transmembrane region" description="Helical" evidence="6">
    <location>
        <begin position="467"/>
        <end position="487"/>
    </location>
</feature>
<name>A0A832I280_UNCEI</name>
<dbReference type="Pfam" id="PF13440">
    <property type="entry name" value="Polysacc_synt_3"/>
    <property type="match status" value="1"/>
</dbReference>
<dbReference type="EMBL" id="DSQF01000017">
    <property type="protein sequence ID" value="HGZ43411.1"/>
    <property type="molecule type" value="Genomic_DNA"/>
</dbReference>
<gene>
    <name evidence="7" type="ORF">ENR23_08305</name>
</gene>
<keyword evidence="4 6" id="KW-1133">Transmembrane helix</keyword>
<feature type="transmembrane region" description="Helical" evidence="6">
    <location>
        <begin position="314"/>
        <end position="331"/>
    </location>
</feature>
<feature type="transmembrane region" description="Helical" evidence="6">
    <location>
        <begin position="46"/>
        <end position="68"/>
    </location>
</feature>
<feature type="transmembrane region" description="Helical" evidence="6">
    <location>
        <begin position="154"/>
        <end position="177"/>
    </location>
</feature>
<feature type="transmembrane region" description="Helical" evidence="6">
    <location>
        <begin position="183"/>
        <end position="206"/>
    </location>
</feature>
<evidence type="ECO:0000256" key="2">
    <source>
        <dbReference type="ARBA" id="ARBA00022475"/>
    </source>
</evidence>
<evidence type="ECO:0000256" key="1">
    <source>
        <dbReference type="ARBA" id="ARBA00004651"/>
    </source>
</evidence>
<accession>A0A832I280</accession>
<comment type="subcellular location">
    <subcellularLocation>
        <location evidence="1">Cell membrane</location>
        <topology evidence="1">Multi-pass membrane protein</topology>
    </subcellularLocation>
</comment>
<keyword evidence="5 6" id="KW-0472">Membrane</keyword>
<dbReference type="PANTHER" id="PTHR30250">
    <property type="entry name" value="PST FAMILY PREDICTED COLANIC ACID TRANSPORTER"/>
    <property type="match status" value="1"/>
</dbReference>
<keyword evidence="3 6" id="KW-0812">Transmembrane</keyword>
<dbReference type="GO" id="GO:0005886">
    <property type="term" value="C:plasma membrane"/>
    <property type="evidence" value="ECO:0007669"/>
    <property type="project" value="UniProtKB-SubCell"/>
</dbReference>
<evidence type="ECO:0000256" key="4">
    <source>
        <dbReference type="ARBA" id="ARBA00022989"/>
    </source>
</evidence>
<sequence>MSRAEIAHSVTRGTFYLALEKAAAVGSGLLYFALLLRWLGPTKYGIITLALSFAGLATTATGNFEMFLERFAADYHARGLLRTLRRAHLLALGVKLALGAVAGAVVFALAQPLAAGFDSPDLAVLLPVLAVFVAADGLSTTGRATLYGLQQFKWVSGIALAFHGAKTVMVGGLWFTGQGLPQLAAGLTALTVAQGLAATAVPLWYLRRARDEAPAAGAGAVPVGHGLLRQMIGYCVPLLGARLTFMSGQNLSRIVLGKMFTPHELGLFSFAYQTIERFVELAHTLPAAMLPALTRLVARGEHERLTRVFDQSHRIVQVVACTLSFGLFVFARELTLFVGSPLFASAIPLLQIMALVPIARTAQQPLTMLFQALKRPATVLHLALLKFGVEFACYFALVPAVGVAGAVIANLTGAAVSYAAALGVLAVAFPAGTNERLRNLGRSLLLFAPLLVAALAADALLPTAPSLALRAALVPVAAAGVFALALVTRYDLDQLSAIPLESAWMRRLRDLLVAVVGRLARAVEPRSA</sequence>
<organism evidence="7">
    <name type="scientific">Eiseniibacteriota bacterium</name>
    <dbReference type="NCBI Taxonomy" id="2212470"/>
    <lineage>
        <taxon>Bacteria</taxon>
        <taxon>Candidatus Eiseniibacteriota</taxon>
    </lineage>
</organism>
<feature type="transmembrane region" description="Helical" evidence="6">
    <location>
        <begin position="337"/>
        <end position="358"/>
    </location>
</feature>
<reference evidence="7" key="1">
    <citation type="journal article" date="2020" name="mSystems">
        <title>Genome- and Community-Level Interaction Insights into Carbon Utilization and Element Cycling Functions of Hydrothermarchaeota in Hydrothermal Sediment.</title>
        <authorList>
            <person name="Zhou Z."/>
            <person name="Liu Y."/>
            <person name="Xu W."/>
            <person name="Pan J."/>
            <person name="Luo Z.H."/>
            <person name="Li M."/>
        </authorList>
    </citation>
    <scope>NUCLEOTIDE SEQUENCE [LARGE SCALE GENOMIC DNA]</scope>
    <source>
        <strain evidence="7">SpSt-381</strain>
    </source>
</reference>
<feature type="transmembrane region" description="Helical" evidence="6">
    <location>
        <begin position="379"/>
        <end position="397"/>
    </location>
</feature>
<evidence type="ECO:0000313" key="7">
    <source>
        <dbReference type="EMBL" id="HGZ43411.1"/>
    </source>
</evidence>
<protein>
    <recommendedName>
        <fullName evidence="8">Polysaccharide biosynthesis protein C-terminal domain-containing protein</fullName>
    </recommendedName>
</protein>
<feature type="transmembrane region" description="Helical" evidence="6">
    <location>
        <begin position="122"/>
        <end position="142"/>
    </location>
</feature>
<evidence type="ECO:0000256" key="3">
    <source>
        <dbReference type="ARBA" id="ARBA00022692"/>
    </source>
</evidence>
<dbReference type="AlphaFoldDB" id="A0A832I280"/>
<feature type="transmembrane region" description="Helical" evidence="6">
    <location>
        <begin position="443"/>
        <end position="461"/>
    </location>
</feature>
<dbReference type="PANTHER" id="PTHR30250:SF11">
    <property type="entry name" value="O-ANTIGEN TRANSPORTER-RELATED"/>
    <property type="match status" value="1"/>
</dbReference>
<evidence type="ECO:0000256" key="6">
    <source>
        <dbReference type="SAM" id="Phobius"/>
    </source>
</evidence>
<dbReference type="InterPro" id="IPR050833">
    <property type="entry name" value="Poly_Biosynth_Transport"/>
</dbReference>
<evidence type="ECO:0000256" key="5">
    <source>
        <dbReference type="ARBA" id="ARBA00023136"/>
    </source>
</evidence>